<dbReference type="KEGG" id="ams:AMIS_49030"/>
<evidence type="ECO:0000313" key="2">
    <source>
        <dbReference type="EMBL" id="BAL90123.1"/>
    </source>
</evidence>
<sequence>MVRERRVYRRWETQVLVLFGLWVVAMAVVLALGGADEAMLAVTIVGPVGPILYLFGPSVSVVVTPHEIVVNNTFHRWRIARSLLTPPELDDTFLEPRGHGLVDVAALQTAFDGRTVAAAVRWFRAATAEVAALPDDGRRRLGVRWLNVTVLAVAIGGWVLSERYIP</sequence>
<accession>I0HAT6</accession>
<keyword evidence="1" id="KW-0472">Membrane</keyword>
<dbReference type="RefSeq" id="WP_014445012.1">
    <property type="nucleotide sequence ID" value="NC_017093.1"/>
</dbReference>
<keyword evidence="1" id="KW-1133">Transmembrane helix</keyword>
<dbReference type="HOGENOM" id="CLU_1599215_0_0_11"/>
<protein>
    <submittedName>
        <fullName evidence="2">Uncharacterized protein</fullName>
    </submittedName>
</protein>
<feature type="transmembrane region" description="Helical" evidence="1">
    <location>
        <begin position="12"/>
        <end position="32"/>
    </location>
</feature>
<evidence type="ECO:0000313" key="3">
    <source>
        <dbReference type="Proteomes" id="UP000007882"/>
    </source>
</evidence>
<evidence type="ECO:0000256" key="1">
    <source>
        <dbReference type="SAM" id="Phobius"/>
    </source>
</evidence>
<dbReference type="OrthoDB" id="3297544at2"/>
<dbReference type="AlphaFoldDB" id="I0HAT6"/>
<dbReference type="EMBL" id="AP012319">
    <property type="protein sequence ID" value="BAL90123.1"/>
    <property type="molecule type" value="Genomic_DNA"/>
</dbReference>
<dbReference type="Proteomes" id="UP000007882">
    <property type="component" value="Chromosome"/>
</dbReference>
<reference evidence="2 3" key="1">
    <citation type="submission" date="2012-02" db="EMBL/GenBank/DDBJ databases">
        <title>Complete genome sequence of Actinoplanes missouriensis 431 (= NBRC 102363).</title>
        <authorList>
            <person name="Ohnishi Y."/>
            <person name="Ishikawa J."/>
            <person name="Sekine M."/>
            <person name="Hosoyama A."/>
            <person name="Harada T."/>
            <person name="Narita H."/>
            <person name="Hata T."/>
            <person name="Konno Y."/>
            <person name="Tutikane K."/>
            <person name="Fujita N."/>
            <person name="Horinouchi S."/>
            <person name="Hayakawa M."/>
        </authorList>
    </citation>
    <scope>NUCLEOTIDE SEQUENCE [LARGE SCALE GENOMIC DNA]</scope>
    <source>
        <strain evidence="3">ATCC 14538 / DSM 43046 / CBS 188.64 / JCM 3121 / NBRC 102363 / NCIMB 12654 / NRRL B-3342 / UNCC 431</strain>
    </source>
</reference>
<feature type="transmembrane region" description="Helical" evidence="1">
    <location>
        <begin position="141"/>
        <end position="160"/>
    </location>
</feature>
<keyword evidence="3" id="KW-1185">Reference proteome</keyword>
<name>I0HAT6_ACTM4</name>
<gene>
    <name evidence="2" type="ordered locus">AMIS_49030</name>
</gene>
<feature type="transmembrane region" description="Helical" evidence="1">
    <location>
        <begin position="38"/>
        <end position="56"/>
    </location>
</feature>
<organism evidence="2 3">
    <name type="scientific">Actinoplanes missouriensis (strain ATCC 14538 / DSM 43046 / CBS 188.64 / JCM 3121 / NBRC 102363 / NCIMB 12654 / NRRL B-3342 / UNCC 431)</name>
    <dbReference type="NCBI Taxonomy" id="512565"/>
    <lineage>
        <taxon>Bacteria</taxon>
        <taxon>Bacillati</taxon>
        <taxon>Actinomycetota</taxon>
        <taxon>Actinomycetes</taxon>
        <taxon>Micromonosporales</taxon>
        <taxon>Micromonosporaceae</taxon>
        <taxon>Actinoplanes</taxon>
    </lineage>
</organism>
<keyword evidence="1" id="KW-0812">Transmembrane</keyword>
<dbReference type="PATRIC" id="fig|512565.3.peg.4891"/>
<dbReference type="STRING" id="512565.AMIS_49030"/>
<proteinExistence type="predicted"/>